<dbReference type="Proteomes" id="UP000094784">
    <property type="component" value="Unassembled WGS sequence"/>
</dbReference>
<keyword evidence="1" id="KW-0812">Transmembrane</keyword>
<evidence type="ECO:0000313" key="3">
    <source>
        <dbReference type="Proteomes" id="UP000094784"/>
    </source>
</evidence>
<reference evidence="2 3" key="1">
    <citation type="submission" date="2016-09" db="EMBL/GenBank/DDBJ databases">
        <title>Draft genome sequence of the soil isolate, Lysinibacillus fusiformis M5, a potential hypoxanthine producer.</title>
        <authorList>
            <person name="Gallegos-Monterrosa R."/>
            <person name="Maroti G."/>
            <person name="Balint B."/>
            <person name="Kovacs A.T."/>
        </authorList>
    </citation>
    <scope>NUCLEOTIDE SEQUENCE [LARGE SCALE GENOMIC DNA]</scope>
    <source>
        <strain evidence="2 3">M5</strain>
    </source>
</reference>
<comment type="caution">
    <text evidence="2">The sequence shown here is derived from an EMBL/GenBank/DDBJ whole genome shotgun (WGS) entry which is preliminary data.</text>
</comment>
<accession>A0A1E4R9K7</accession>
<keyword evidence="1" id="KW-0472">Membrane</keyword>
<dbReference type="AlphaFoldDB" id="A0A1E4R9K7"/>
<name>A0A1E4R9K7_9BACI</name>
<keyword evidence="1" id="KW-1133">Transmembrane helix</keyword>
<evidence type="ECO:0000256" key="1">
    <source>
        <dbReference type="SAM" id="Phobius"/>
    </source>
</evidence>
<organism evidence="2 3">
    <name type="scientific">Lysinibacillus fusiformis</name>
    <dbReference type="NCBI Taxonomy" id="28031"/>
    <lineage>
        <taxon>Bacteria</taxon>
        <taxon>Bacillati</taxon>
        <taxon>Bacillota</taxon>
        <taxon>Bacilli</taxon>
        <taxon>Bacillales</taxon>
        <taxon>Bacillaceae</taxon>
        <taxon>Lysinibacillus</taxon>
    </lineage>
</organism>
<proteinExistence type="predicted"/>
<feature type="transmembrane region" description="Helical" evidence="1">
    <location>
        <begin position="20"/>
        <end position="43"/>
    </location>
</feature>
<evidence type="ECO:0000313" key="2">
    <source>
        <dbReference type="EMBL" id="ODV57165.1"/>
    </source>
</evidence>
<gene>
    <name evidence="2" type="ORF">BG258_15245</name>
</gene>
<sequence length="51" mass="5534">MNSINATLAVINLFILEWEAFMMLLLTVGVVIITTLIGTLITAELSETAHS</sequence>
<protein>
    <submittedName>
        <fullName evidence="2">5'-methylthioadenosine nucleosidase</fullName>
    </submittedName>
</protein>
<dbReference type="EMBL" id="MECQ01000001">
    <property type="protein sequence ID" value="ODV57165.1"/>
    <property type="molecule type" value="Genomic_DNA"/>
</dbReference>